<accession>A0A8H6WMU6</accession>
<keyword evidence="6" id="KW-0325">Glycoprotein</keyword>
<dbReference type="SUPFAM" id="SSF49503">
    <property type="entry name" value="Cupredoxins"/>
    <property type="match status" value="3"/>
</dbReference>
<dbReference type="EMBL" id="JACAZE010000002">
    <property type="protein sequence ID" value="KAF7320538.1"/>
    <property type="molecule type" value="Genomic_DNA"/>
</dbReference>
<feature type="domain" description="Plastocyanin-like" evidence="8">
    <location>
        <begin position="415"/>
        <end position="535"/>
    </location>
</feature>
<dbReference type="InterPro" id="IPR002355">
    <property type="entry name" value="Cu_oxidase_Cu_BS"/>
</dbReference>
<dbReference type="PANTHER" id="PTHR11709">
    <property type="entry name" value="MULTI-COPPER OXIDASE"/>
    <property type="match status" value="1"/>
</dbReference>
<dbReference type="CDD" id="cd13903">
    <property type="entry name" value="CuRO_3_Tv-LCC_like"/>
    <property type="match status" value="1"/>
</dbReference>
<dbReference type="InterPro" id="IPR045087">
    <property type="entry name" value="Cu-oxidase_fam"/>
</dbReference>
<evidence type="ECO:0000259" key="9">
    <source>
        <dbReference type="Pfam" id="PF07732"/>
    </source>
</evidence>
<reference evidence="10" key="1">
    <citation type="submission" date="2020-05" db="EMBL/GenBank/DDBJ databases">
        <title>Mycena genomes resolve the evolution of fungal bioluminescence.</title>
        <authorList>
            <person name="Tsai I.J."/>
        </authorList>
    </citation>
    <scope>NUCLEOTIDE SEQUENCE</scope>
    <source>
        <strain evidence="10">110903Hualien_Pintung</strain>
    </source>
</reference>
<proteinExistence type="inferred from homology"/>
<dbReference type="Gene3D" id="2.60.40.420">
    <property type="entry name" value="Cupredoxins - blue copper proteins"/>
    <property type="match status" value="3"/>
</dbReference>
<keyword evidence="3" id="KW-0560">Oxidoreductase</keyword>
<evidence type="ECO:0000313" key="11">
    <source>
        <dbReference type="Proteomes" id="UP000613580"/>
    </source>
</evidence>
<evidence type="ECO:0000313" key="10">
    <source>
        <dbReference type="EMBL" id="KAF7320538.1"/>
    </source>
</evidence>
<dbReference type="GO" id="GO:0016491">
    <property type="term" value="F:oxidoreductase activity"/>
    <property type="evidence" value="ECO:0007669"/>
    <property type="project" value="UniProtKB-KW"/>
</dbReference>
<dbReference type="FunFam" id="2.60.40.420:FF:000045">
    <property type="entry name" value="Laccase 2"/>
    <property type="match status" value="1"/>
</dbReference>
<evidence type="ECO:0000259" key="7">
    <source>
        <dbReference type="Pfam" id="PF00394"/>
    </source>
</evidence>
<comment type="caution">
    <text evidence="10">The sequence shown here is derived from an EMBL/GenBank/DDBJ whole genome shotgun (WGS) entry which is preliminary data.</text>
</comment>
<dbReference type="InterPro" id="IPR011707">
    <property type="entry name" value="Cu-oxidase-like_N"/>
</dbReference>
<name>A0A8H6WMU6_MYCCL</name>
<sequence>MLLVLLSCSEAQHVSRYWRAARRSPSYKTSIPRRQSLSFTPSRMKSLSLILALLAGFAQAATNDVTLDIFNVVAAPDGFVRSLVTANGTFPGPLIKATKGDTVRVTVNNKLTDPTMRRSTSINFDGIFFDTENSYNEGTPFVTSCPLGPNTSYTYELPLVQTGSYWYHSDLSVQYGDGLRGPFIIYDPDDPQAHLYDVDDESTIWQVGDWWHNTSVANLASYIPSELIPVSDSGTFNGAGRYNGGPIVPYAVSNVKSGVRYRFRIINISTRSSFTMSIDNHSMTIIAADGVPLVSHEVNEFIMHAGQRYDVVVTANQPVGNYWINAILSGGNPAHNLNLNATLGRGVFRYEGAPNEEPTTPMTLGPVNPNFLNEGDLRPLFPEPAPIPTLNFTLSPAMNVGGPAVWNLNVSDTQYISPTVPTLVKVLDGVVNASGFNSTENTFIIPKGAVVQVTFPPDPDDELHPFHLHGNNYYVIKANQSDEINLTNPLRRDVTALGNGGTILRFTTDRPGPWFFHCHIFYHLAAGLGSVMLEDAVSVEHETKPTKDWDDLCAAYNALPPELQ</sequence>
<dbReference type="PANTHER" id="PTHR11709:SF511">
    <property type="entry name" value="LACCASE"/>
    <property type="match status" value="1"/>
</dbReference>
<dbReference type="InterPro" id="IPR008972">
    <property type="entry name" value="Cupredoxin"/>
</dbReference>
<dbReference type="Proteomes" id="UP000613580">
    <property type="component" value="Unassembled WGS sequence"/>
</dbReference>
<dbReference type="Pfam" id="PF00394">
    <property type="entry name" value="Cu-oxidase"/>
    <property type="match status" value="1"/>
</dbReference>
<dbReference type="InterPro" id="IPR033138">
    <property type="entry name" value="Cu_oxidase_CS"/>
</dbReference>
<evidence type="ECO:0000256" key="5">
    <source>
        <dbReference type="ARBA" id="ARBA00023157"/>
    </source>
</evidence>
<organism evidence="10 11">
    <name type="scientific">Mycena chlorophos</name>
    <name type="common">Agaric fungus</name>
    <name type="synonym">Agaricus chlorophos</name>
    <dbReference type="NCBI Taxonomy" id="658473"/>
    <lineage>
        <taxon>Eukaryota</taxon>
        <taxon>Fungi</taxon>
        <taxon>Dikarya</taxon>
        <taxon>Basidiomycota</taxon>
        <taxon>Agaricomycotina</taxon>
        <taxon>Agaricomycetes</taxon>
        <taxon>Agaricomycetidae</taxon>
        <taxon>Agaricales</taxon>
        <taxon>Marasmiineae</taxon>
        <taxon>Mycenaceae</taxon>
        <taxon>Mycena</taxon>
    </lineage>
</organism>
<evidence type="ECO:0000256" key="2">
    <source>
        <dbReference type="ARBA" id="ARBA00022723"/>
    </source>
</evidence>
<protein>
    <submittedName>
        <fullName evidence="10">Laccase 2</fullName>
    </submittedName>
</protein>
<evidence type="ECO:0000259" key="8">
    <source>
        <dbReference type="Pfam" id="PF07731"/>
    </source>
</evidence>
<dbReference type="Pfam" id="PF07732">
    <property type="entry name" value="Cu-oxidase_3"/>
    <property type="match status" value="1"/>
</dbReference>
<dbReference type="Pfam" id="PF07731">
    <property type="entry name" value="Cu-oxidase_2"/>
    <property type="match status" value="1"/>
</dbReference>
<evidence type="ECO:0000256" key="4">
    <source>
        <dbReference type="ARBA" id="ARBA00023008"/>
    </source>
</evidence>
<evidence type="ECO:0000256" key="3">
    <source>
        <dbReference type="ARBA" id="ARBA00023002"/>
    </source>
</evidence>
<dbReference type="PROSITE" id="PS00080">
    <property type="entry name" value="MULTICOPPER_OXIDASE2"/>
    <property type="match status" value="1"/>
</dbReference>
<dbReference type="AlphaFoldDB" id="A0A8H6WMU6"/>
<dbReference type="PROSITE" id="PS00079">
    <property type="entry name" value="MULTICOPPER_OXIDASE1"/>
    <property type="match status" value="2"/>
</dbReference>
<keyword evidence="11" id="KW-1185">Reference proteome</keyword>
<gene>
    <name evidence="10" type="ORF">HMN09_00137500</name>
</gene>
<comment type="similarity">
    <text evidence="1">Belongs to the multicopper oxidase family.</text>
</comment>
<dbReference type="OrthoDB" id="2121828at2759"/>
<keyword evidence="4" id="KW-0186">Copper</keyword>
<keyword evidence="2" id="KW-0479">Metal-binding</keyword>
<feature type="domain" description="Plastocyanin-like" evidence="7">
    <location>
        <begin position="201"/>
        <end position="353"/>
    </location>
</feature>
<evidence type="ECO:0000256" key="1">
    <source>
        <dbReference type="ARBA" id="ARBA00010609"/>
    </source>
</evidence>
<keyword evidence="5" id="KW-1015">Disulfide bond</keyword>
<dbReference type="InterPro" id="IPR001117">
    <property type="entry name" value="Cu-oxidase_2nd"/>
</dbReference>
<evidence type="ECO:0000256" key="6">
    <source>
        <dbReference type="ARBA" id="ARBA00023180"/>
    </source>
</evidence>
<feature type="domain" description="Plastocyanin-like" evidence="9">
    <location>
        <begin position="75"/>
        <end position="189"/>
    </location>
</feature>
<dbReference type="GO" id="GO:0005507">
    <property type="term" value="F:copper ion binding"/>
    <property type="evidence" value="ECO:0007669"/>
    <property type="project" value="InterPro"/>
</dbReference>
<dbReference type="InterPro" id="IPR011706">
    <property type="entry name" value="Cu-oxidase_C"/>
</dbReference>